<dbReference type="SUPFAM" id="SSF103473">
    <property type="entry name" value="MFS general substrate transporter"/>
    <property type="match status" value="1"/>
</dbReference>
<dbReference type="PANTHER" id="PTHR23531">
    <property type="entry name" value="QUINOLENE RESISTANCE PROTEIN NORA"/>
    <property type="match status" value="1"/>
</dbReference>
<evidence type="ECO:0000256" key="3">
    <source>
        <dbReference type="ARBA" id="ARBA00022692"/>
    </source>
</evidence>
<dbReference type="CDD" id="cd17489">
    <property type="entry name" value="MFS_YfcJ_like"/>
    <property type="match status" value="1"/>
</dbReference>
<dbReference type="Proteomes" id="UP000284841">
    <property type="component" value="Unassembled WGS sequence"/>
</dbReference>
<feature type="transmembrane region" description="Helical" evidence="6">
    <location>
        <begin position="165"/>
        <end position="188"/>
    </location>
</feature>
<feature type="transmembrane region" description="Helical" evidence="6">
    <location>
        <begin position="77"/>
        <end position="95"/>
    </location>
</feature>
<dbReference type="RefSeq" id="WP_118333722.1">
    <property type="nucleotide sequence ID" value="NZ_AP025567.1"/>
</dbReference>
<protein>
    <submittedName>
        <fullName evidence="8">MFS transporter</fullName>
    </submittedName>
</protein>
<proteinExistence type="predicted"/>
<feature type="transmembrane region" description="Helical" evidence="6">
    <location>
        <begin position="365"/>
        <end position="385"/>
    </location>
</feature>
<dbReference type="PROSITE" id="PS50850">
    <property type="entry name" value="MFS"/>
    <property type="match status" value="1"/>
</dbReference>
<comment type="subcellular location">
    <subcellularLocation>
        <location evidence="1">Cell membrane</location>
        <topology evidence="1">Multi-pass membrane protein</topology>
    </subcellularLocation>
</comment>
<evidence type="ECO:0000256" key="1">
    <source>
        <dbReference type="ARBA" id="ARBA00004651"/>
    </source>
</evidence>
<feature type="transmembrane region" description="Helical" evidence="6">
    <location>
        <begin position="101"/>
        <end position="124"/>
    </location>
</feature>
<feature type="transmembrane region" description="Helical" evidence="6">
    <location>
        <begin position="248"/>
        <end position="265"/>
    </location>
</feature>
<dbReference type="InterPro" id="IPR036259">
    <property type="entry name" value="MFS_trans_sf"/>
</dbReference>
<dbReference type="AlphaFoldDB" id="A0A415E7F1"/>
<dbReference type="GO" id="GO:0005886">
    <property type="term" value="C:plasma membrane"/>
    <property type="evidence" value="ECO:0007669"/>
    <property type="project" value="UniProtKB-SubCell"/>
</dbReference>
<keyword evidence="5 6" id="KW-0472">Membrane</keyword>
<feature type="transmembrane region" description="Helical" evidence="6">
    <location>
        <begin position="12"/>
        <end position="33"/>
    </location>
</feature>
<feature type="domain" description="Major facilitator superfamily (MFS) profile" evidence="7">
    <location>
        <begin position="10"/>
        <end position="390"/>
    </location>
</feature>
<comment type="caution">
    <text evidence="8">The sequence shown here is derived from an EMBL/GenBank/DDBJ whole genome shotgun (WGS) entry which is preliminary data.</text>
</comment>
<feature type="transmembrane region" description="Helical" evidence="6">
    <location>
        <begin position="340"/>
        <end position="359"/>
    </location>
</feature>
<dbReference type="InterPro" id="IPR020846">
    <property type="entry name" value="MFS_dom"/>
</dbReference>
<feature type="transmembrane region" description="Helical" evidence="6">
    <location>
        <begin position="277"/>
        <end position="294"/>
    </location>
</feature>
<keyword evidence="9" id="KW-1185">Reference proteome</keyword>
<dbReference type="InterPro" id="IPR011701">
    <property type="entry name" value="MFS"/>
</dbReference>
<dbReference type="GO" id="GO:0022857">
    <property type="term" value="F:transmembrane transporter activity"/>
    <property type="evidence" value="ECO:0007669"/>
    <property type="project" value="InterPro"/>
</dbReference>
<keyword evidence="3 6" id="KW-0812">Transmembrane</keyword>
<dbReference type="STRING" id="1776384.GCA_900086585_02971"/>
<dbReference type="Pfam" id="PF07690">
    <property type="entry name" value="MFS_1"/>
    <property type="match status" value="1"/>
</dbReference>
<evidence type="ECO:0000256" key="6">
    <source>
        <dbReference type="SAM" id="Phobius"/>
    </source>
</evidence>
<keyword evidence="2" id="KW-0813">Transport</keyword>
<feature type="transmembrane region" description="Helical" evidence="6">
    <location>
        <begin position="209"/>
        <end position="228"/>
    </location>
</feature>
<dbReference type="EMBL" id="QRMS01000001">
    <property type="protein sequence ID" value="RHJ89634.1"/>
    <property type="molecule type" value="Genomic_DNA"/>
</dbReference>
<keyword evidence="4 6" id="KW-1133">Transmembrane helix</keyword>
<gene>
    <name evidence="8" type="ORF">DW099_03410</name>
</gene>
<feature type="transmembrane region" description="Helical" evidence="6">
    <location>
        <begin position="45"/>
        <end position="65"/>
    </location>
</feature>
<accession>A0A415E7F1</accession>
<dbReference type="Gene3D" id="1.20.1250.20">
    <property type="entry name" value="MFS general substrate transporter like domains"/>
    <property type="match status" value="2"/>
</dbReference>
<evidence type="ECO:0000313" key="9">
    <source>
        <dbReference type="Proteomes" id="UP000284841"/>
    </source>
</evidence>
<dbReference type="PANTHER" id="PTHR23531:SF1">
    <property type="entry name" value="QUINOLENE RESISTANCE PROTEIN NORA"/>
    <property type="match status" value="1"/>
</dbReference>
<feature type="transmembrane region" description="Helical" evidence="6">
    <location>
        <begin position="136"/>
        <end position="159"/>
    </location>
</feature>
<name>A0A415E7F1_9FIRM</name>
<feature type="transmembrane region" description="Helical" evidence="6">
    <location>
        <begin position="300"/>
        <end position="328"/>
    </location>
</feature>
<sequence>MEPAKLWTKNFVLCTFVNFLLMLNYYLLITVMTQYTIETYGAGSGVAGLSASIFVIGTLAARLFAGSRLEQIGHKRLVLIGAVLVFAMSGVYMIVDQIAILFAIRLIHGAAYGLLATALGTVVTETVPESKRGEGIGYYMLSNTLGAAVGPFCAVFFHQHGGYDVIFFVCTFAAVIALISVFLLNFRVYEKTAPVCEDDGKEVPAASRFLAKGALPISIVCALIYFGYSSILSFLMSFAAEIQQETAAQYFFSVYALAMLVTRPFTGKIFDKKGQWYALMPGMLGFAAGMLVLSRTDSAVLLLIAAAFLGFGVGVTQSAGLAAAVEAVKGKHLALVNSTFYICLDLAVGVGPLLLGYLLRFTGYRGMYLSMAVLSLLCVILYHGIYRRQASDTAKAVKEELRREYVYKRRELNS</sequence>
<dbReference type="OrthoDB" id="9814001at2"/>
<evidence type="ECO:0000259" key="7">
    <source>
        <dbReference type="PROSITE" id="PS50850"/>
    </source>
</evidence>
<organism evidence="8 9">
    <name type="scientific">Emergencia timonensis</name>
    <dbReference type="NCBI Taxonomy" id="1776384"/>
    <lineage>
        <taxon>Bacteria</taxon>
        <taxon>Bacillati</taxon>
        <taxon>Bacillota</taxon>
        <taxon>Clostridia</taxon>
        <taxon>Peptostreptococcales</taxon>
        <taxon>Anaerovoracaceae</taxon>
        <taxon>Emergencia</taxon>
    </lineage>
</organism>
<evidence type="ECO:0000313" key="8">
    <source>
        <dbReference type="EMBL" id="RHJ89634.1"/>
    </source>
</evidence>
<evidence type="ECO:0000256" key="4">
    <source>
        <dbReference type="ARBA" id="ARBA00022989"/>
    </source>
</evidence>
<reference evidence="8 9" key="1">
    <citation type="submission" date="2018-08" db="EMBL/GenBank/DDBJ databases">
        <title>A genome reference for cultivated species of the human gut microbiota.</title>
        <authorList>
            <person name="Zou Y."/>
            <person name="Xue W."/>
            <person name="Luo G."/>
        </authorList>
    </citation>
    <scope>NUCLEOTIDE SEQUENCE [LARGE SCALE GENOMIC DNA]</scope>
    <source>
        <strain evidence="8 9">AM07-24</strain>
    </source>
</reference>
<dbReference type="InterPro" id="IPR052714">
    <property type="entry name" value="MFS_Exporter"/>
</dbReference>
<evidence type="ECO:0000256" key="2">
    <source>
        <dbReference type="ARBA" id="ARBA00022448"/>
    </source>
</evidence>
<evidence type="ECO:0000256" key="5">
    <source>
        <dbReference type="ARBA" id="ARBA00023136"/>
    </source>
</evidence>